<proteinExistence type="predicted"/>
<dbReference type="InterPro" id="IPR011009">
    <property type="entry name" value="Kinase-like_dom_sf"/>
</dbReference>
<keyword evidence="3" id="KW-1185">Reference proteome</keyword>
<gene>
    <name evidence="2" type="ORF">B0T23DRAFT_448461</name>
</gene>
<dbReference type="RefSeq" id="XP_062688563.1">
    <property type="nucleotide sequence ID" value="XM_062841048.1"/>
</dbReference>
<dbReference type="AlphaFoldDB" id="A0AAJ0MMD2"/>
<evidence type="ECO:0000313" key="2">
    <source>
        <dbReference type="EMBL" id="KAK3485800.1"/>
    </source>
</evidence>
<feature type="domain" description="Fungal-type protein kinase" evidence="1">
    <location>
        <begin position="174"/>
        <end position="318"/>
    </location>
</feature>
<evidence type="ECO:0000313" key="3">
    <source>
        <dbReference type="Proteomes" id="UP001285908"/>
    </source>
</evidence>
<name>A0AAJ0MMD2_9PEZI</name>
<evidence type="ECO:0000259" key="1">
    <source>
        <dbReference type="Pfam" id="PF17667"/>
    </source>
</evidence>
<protein>
    <recommendedName>
        <fullName evidence="1">Fungal-type protein kinase domain-containing protein</fullName>
    </recommendedName>
</protein>
<dbReference type="Gene3D" id="1.10.510.10">
    <property type="entry name" value="Transferase(Phosphotransferase) domain 1"/>
    <property type="match status" value="1"/>
</dbReference>
<dbReference type="InterPro" id="IPR040976">
    <property type="entry name" value="Pkinase_fungal"/>
</dbReference>
<dbReference type="Proteomes" id="UP001285908">
    <property type="component" value="Unassembled WGS sequence"/>
</dbReference>
<organism evidence="2 3">
    <name type="scientific">Neurospora hispaniola</name>
    <dbReference type="NCBI Taxonomy" id="588809"/>
    <lineage>
        <taxon>Eukaryota</taxon>
        <taxon>Fungi</taxon>
        <taxon>Dikarya</taxon>
        <taxon>Ascomycota</taxon>
        <taxon>Pezizomycotina</taxon>
        <taxon>Sordariomycetes</taxon>
        <taxon>Sordariomycetidae</taxon>
        <taxon>Sordariales</taxon>
        <taxon>Sordariaceae</taxon>
        <taxon>Neurospora</taxon>
    </lineage>
</organism>
<accession>A0AAJ0MMD2</accession>
<dbReference type="PANTHER" id="PTHR38248:SF2">
    <property type="entry name" value="FUNK1 11"/>
    <property type="match status" value="1"/>
</dbReference>
<dbReference type="PANTHER" id="PTHR38248">
    <property type="entry name" value="FUNK1 6"/>
    <property type="match status" value="1"/>
</dbReference>
<dbReference type="EMBL" id="JAULSX010000009">
    <property type="protein sequence ID" value="KAK3485800.1"/>
    <property type="molecule type" value="Genomic_DNA"/>
</dbReference>
<dbReference type="SUPFAM" id="SSF56112">
    <property type="entry name" value="Protein kinase-like (PK-like)"/>
    <property type="match status" value="1"/>
</dbReference>
<sequence>MQSLLREASAKSSDMFRFTAIRVQIAGFSTSRTRPISSSPRKPGSIAHISSLCPLSEQQKKIIAKNPLGRTLDSVREKLRDSNEADKTHRKNIADLIQALCGSSAGCEILILDDGILRLLCMRMEVRDGKKTANLDLFRPLVRVVVDDNTNDNAIWAAVLRLLDPRATISQTPVDINSSWGIQLPPLTNKDKDLWEEKIYNCLVSPPAGHVISRFRTVKQLLESMRDAIKAHRYLYLTRNILHCNISPDNIIITDPSITNGLKGMLNMAAKVQEDDQDPSGQPINDTLPFMAIEVLRNMDHTYRRDLESFFYVLLWMCARQSWHNRFSGKNEQTPGKSFLDRWENGNLKNIALNKRGDMSSQDTLGDLMDQFPKSLDPVKPLCFRIRKILFAPYDSKGRMLLGTPEGNPDLLYRPIIEAYDEVIDRL</sequence>
<dbReference type="Pfam" id="PF17667">
    <property type="entry name" value="Pkinase_fungal"/>
    <property type="match status" value="1"/>
</dbReference>
<reference evidence="2 3" key="1">
    <citation type="journal article" date="2023" name="Mol. Phylogenet. Evol.">
        <title>Genome-scale phylogeny and comparative genomics of the fungal order Sordariales.</title>
        <authorList>
            <person name="Hensen N."/>
            <person name="Bonometti L."/>
            <person name="Westerberg I."/>
            <person name="Brannstrom I.O."/>
            <person name="Guillou S."/>
            <person name="Cros-Aarteil S."/>
            <person name="Calhoun S."/>
            <person name="Haridas S."/>
            <person name="Kuo A."/>
            <person name="Mondo S."/>
            <person name="Pangilinan J."/>
            <person name="Riley R."/>
            <person name="LaButti K."/>
            <person name="Andreopoulos B."/>
            <person name="Lipzen A."/>
            <person name="Chen C."/>
            <person name="Yan M."/>
            <person name="Daum C."/>
            <person name="Ng V."/>
            <person name="Clum A."/>
            <person name="Steindorff A."/>
            <person name="Ohm R.A."/>
            <person name="Martin F."/>
            <person name="Silar P."/>
            <person name="Natvig D.O."/>
            <person name="Lalanne C."/>
            <person name="Gautier V."/>
            <person name="Ament-Velasquez S.L."/>
            <person name="Kruys A."/>
            <person name="Hutchinson M.I."/>
            <person name="Powell A.J."/>
            <person name="Barry K."/>
            <person name="Miller A.N."/>
            <person name="Grigoriev I.V."/>
            <person name="Debuchy R."/>
            <person name="Gladieux P."/>
            <person name="Hiltunen Thoren M."/>
            <person name="Johannesson H."/>
        </authorList>
    </citation>
    <scope>NUCLEOTIDE SEQUENCE [LARGE SCALE GENOMIC DNA]</scope>
    <source>
        <strain evidence="2 3">FGSC 10403</strain>
    </source>
</reference>
<dbReference type="GeneID" id="87878670"/>
<comment type="caution">
    <text evidence="2">The sequence shown here is derived from an EMBL/GenBank/DDBJ whole genome shotgun (WGS) entry which is preliminary data.</text>
</comment>